<dbReference type="Proteomes" id="UP001497512">
    <property type="component" value="Chromosome 15"/>
</dbReference>
<evidence type="ECO:0000313" key="3">
    <source>
        <dbReference type="Proteomes" id="UP001497512"/>
    </source>
</evidence>
<feature type="compositionally biased region" description="Low complexity" evidence="1">
    <location>
        <begin position="39"/>
        <end position="50"/>
    </location>
</feature>
<dbReference type="EMBL" id="OZ019907">
    <property type="protein sequence ID" value="CAK9206095.1"/>
    <property type="molecule type" value="Genomic_DNA"/>
</dbReference>
<accession>A0ABP0TZ53</accession>
<feature type="compositionally biased region" description="Polar residues" evidence="1">
    <location>
        <begin position="1"/>
        <end position="11"/>
    </location>
</feature>
<reference evidence="2" key="1">
    <citation type="submission" date="2024-02" db="EMBL/GenBank/DDBJ databases">
        <authorList>
            <consortium name="ELIXIR-Norway"/>
            <consortium name="Elixir Norway"/>
        </authorList>
    </citation>
    <scope>NUCLEOTIDE SEQUENCE</scope>
</reference>
<evidence type="ECO:0000256" key="1">
    <source>
        <dbReference type="SAM" id="MobiDB-lite"/>
    </source>
</evidence>
<name>A0ABP0TZ53_9BRYO</name>
<feature type="compositionally biased region" description="Polar residues" evidence="1">
    <location>
        <begin position="51"/>
        <end position="82"/>
    </location>
</feature>
<evidence type="ECO:0000313" key="2">
    <source>
        <dbReference type="EMBL" id="CAK9206095.1"/>
    </source>
</evidence>
<feature type="region of interest" description="Disordered" evidence="1">
    <location>
        <begin position="1"/>
        <end position="82"/>
    </location>
</feature>
<gene>
    <name evidence="2" type="ORF">CSSPTR1EN2_LOCUS8177</name>
</gene>
<sequence length="82" mass="9315">MHAYNQKTPPQEFTRREKLFQTQPRSLVNEAKQKPFGGSSSSSSKLSDLSVTHQPVLTTSGNKQTNKQTKFLPNNSQKRIRL</sequence>
<proteinExistence type="predicted"/>
<organism evidence="2 3">
    <name type="scientific">Sphagnum troendelagicum</name>
    <dbReference type="NCBI Taxonomy" id="128251"/>
    <lineage>
        <taxon>Eukaryota</taxon>
        <taxon>Viridiplantae</taxon>
        <taxon>Streptophyta</taxon>
        <taxon>Embryophyta</taxon>
        <taxon>Bryophyta</taxon>
        <taxon>Sphagnophytina</taxon>
        <taxon>Sphagnopsida</taxon>
        <taxon>Sphagnales</taxon>
        <taxon>Sphagnaceae</taxon>
        <taxon>Sphagnum</taxon>
    </lineage>
</organism>
<keyword evidence="3" id="KW-1185">Reference proteome</keyword>
<protein>
    <submittedName>
        <fullName evidence="2">Uncharacterized protein</fullName>
    </submittedName>
</protein>